<organism evidence="7 8">
    <name type="scientific">Acutalibacter muris</name>
    <dbReference type="NCBI Taxonomy" id="1796620"/>
    <lineage>
        <taxon>Bacteria</taxon>
        <taxon>Bacillati</taxon>
        <taxon>Bacillota</taxon>
        <taxon>Clostridia</taxon>
        <taxon>Eubacteriales</taxon>
        <taxon>Acutalibacteraceae</taxon>
        <taxon>Acutalibacter</taxon>
    </lineage>
</organism>
<feature type="transmembrane region" description="Helical" evidence="6">
    <location>
        <begin position="319"/>
        <end position="337"/>
    </location>
</feature>
<feature type="transmembrane region" description="Helical" evidence="6">
    <location>
        <begin position="84"/>
        <end position="106"/>
    </location>
</feature>
<dbReference type="RefSeq" id="WP_066533412.1">
    <property type="nucleotide sequence ID" value="NZ_CP021422.1"/>
</dbReference>
<keyword evidence="5 6" id="KW-0472">Membrane</keyword>
<evidence type="ECO:0000256" key="1">
    <source>
        <dbReference type="ARBA" id="ARBA00004651"/>
    </source>
</evidence>
<feature type="transmembrane region" description="Helical" evidence="6">
    <location>
        <begin position="45"/>
        <end position="64"/>
    </location>
</feature>
<evidence type="ECO:0000256" key="5">
    <source>
        <dbReference type="ARBA" id="ARBA00023136"/>
    </source>
</evidence>
<dbReference type="Pfam" id="PF01943">
    <property type="entry name" value="Polysacc_synt"/>
    <property type="match status" value="1"/>
</dbReference>
<dbReference type="InterPro" id="IPR050833">
    <property type="entry name" value="Poly_Biosynth_Transport"/>
</dbReference>
<dbReference type="EMBL" id="CP065321">
    <property type="protein sequence ID" value="QQR30037.1"/>
    <property type="molecule type" value="Genomic_DNA"/>
</dbReference>
<comment type="subcellular location">
    <subcellularLocation>
        <location evidence="1">Cell membrane</location>
        <topology evidence="1">Multi-pass membrane protein</topology>
    </subcellularLocation>
</comment>
<name>A0AA92QWD2_9FIRM</name>
<dbReference type="AlphaFoldDB" id="A0AA92QWD2"/>
<keyword evidence="3 6" id="KW-0812">Transmembrane</keyword>
<dbReference type="GO" id="GO:0005886">
    <property type="term" value="C:plasma membrane"/>
    <property type="evidence" value="ECO:0007669"/>
    <property type="project" value="UniProtKB-SubCell"/>
</dbReference>
<dbReference type="PANTHER" id="PTHR30250:SF24">
    <property type="entry name" value="STAGE V SPORULATION PROTEIN B"/>
    <property type="match status" value="1"/>
</dbReference>
<evidence type="ECO:0000256" key="6">
    <source>
        <dbReference type="SAM" id="Phobius"/>
    </source>
</evidence>
<gene>
    <name evidence="7" type="ORF">I5Q82_18905</name>
</gene>
<protein>
    <submittedName>
        <fullName evidence="7">Oligosaccharide flippase family protein</fullName>
    </submittedName>
</protein>
<feature type="transmembrane region" description="Helical" evidence="6">
    <location>
        <begin position="440"/>
        <end position="462"/>
    </location>
</feature>
<accession>A0AA92QWD2</accession>
<dbReference type="PANTHER" id="PTHR30250">
    <property type="entry name" value="PST FAMILY PREDICTED COLANIC ACID TRANSPORTER"/>
    <property type="match status" value="1"/>
</dbReference>
<feature type="transmembrane region" description="Helical" evidence="6">
    <location>
        <begin position="277"/>
        <end position="298"/>
    </location>
</feature>
<sequence length="508" mass="55544">MTKKKFFLQGALLTLVSLFLRITNMGYRSYLSQQIGAKGMGLYQLIFSIFMLTVTLSTSGISLAVTRMVTAALAKGRGETVRSVVAKCFGFCLTISVCIAVGLFLTADFAAGIFLGDPTAAPCLRILGFGLPFMSMCTCMKGYFLAVDESLSTAVSDALEQILTIGATVFFFWEFAPQSIESACLAAMAASTLGEAVSFAVSWCAYRRSIRRHTPKRGEKSSGVLRSLGHIALPCTLSSAARSLLNTGENLLIPRELQKYGLGYSASLSQYGLLQGMAMPMLYFPSSFLTSFASLLIPKIAKERELSHKNAVAYISGRAVQAALAFGMFFAALFMAFGDSWGQAFYKSDSAGQYLRILAPLVPLTYLDVVVDNLLKGLDEQFNSMKYNFTDSLIRVILVLCFLRFFGMESYVCILFFSTIFNASLSLHRLMKVSHLHISVVQHILLPMFCAVLAVGLSRLLLVNLVISNRFLQVFIQTVTAGALFAVSYLGIGQWVMQVKTSALQTEK</sequence>
<reference evidence="7 8" key="1">
    <citation type="submission" date="2020-11" db="EMBL/GenBank/DDBJ databases">
        <title>Closed and high quality bacterial genomes of the OMM12 community.</title>
        <authorList>
            <person name="Marbouty M."/>
            <person name="Lamy-Besnier Q."/>
            <person name="Debarbieux L."/>
            <person name="Koszul R."/>
        </authorList>
    </citation>
    <scope>NUCLEOTIDE SEQUENCE [LARGE SCALE GENOMIC DNA]</scope>
    <source>
        <strain evidence="7 8">KB18</strain>
    </source>
</reference>
<feature type="transmembrane region" description="Helical" evidence="6">
    <location>
        <begin position="474"/>
        <end position="492"/>
    </location>
</feature>
<evidence type="ECO:0000256" key="2">
    <source>
        <dbReference type="ARBA" id="ARBA00022475"/>
    </source>
</evidence>
<evidence type="ECO:0000256" key="4">
    <source>
        <dbReference type="ARBA" id="ARBA00022989"/>
    </source>
</evidence>
<proteinExistence type="predicted"/>
<evidence type="ECO:0000313" key="8">
    <source>
        <dbReference type="Proteomes" id="UP000596035"/>
    </source>
</evidence>
<dbReference type="Proteomes" id="UP000596035">
    <property type="component" value="Chromosome"/>
</dbReference>
<evidence type="ECO:0000313" key="7">
    <source>
        <dbReference type="EMBL" id="QQR30037.1"/>
    </source>
</evidence>
<feature type="transmembrane region" description="Helical" evidence="6">
    <location>
        <begin position="357"/>
        <end position="375"/>
    </location>
</feature>
<keyword evidence="2" id="KW-1003">Cell membrane</keyword>
<evidence type="ECO:0000256" key="3">
    <source>
        <dbReference type="ARBA" id="ARBA00022692"/>
    </source>
</evidence>
<feature type="transmembrane region" description="Helical" evidence="6">
    <location>
        <begin position="396"/>
        <end position="420"/>
    </location>
</feature>
<keyword evidence="4 6" id="KW-1133">Transmembrane helix</keyword>
<dbReference type="InterPro" id="IPR002797">
    <property type="entry name" value="Polysacc_synth"/>
</dbReference>